<dbReference type="CDD" id="cd00093">
    <property type="entry name" value="HTH_XRE"/>
    <property type="match status" value="1"/>
</dbReference>
<dbReference type="Proteomes" id="UP000235777">
    <property type="component" value="Unassembled WGS sequence"/>
</dbReference>
<keyword evidence="4" id="KW-1185">Reference proteome</keyword>
<protein>
    <submittedName>
        <fullName evidence="3">Addiction module antidote protein, HigA family</fullName>
    </submittedName>
</protein>
<dbReference type="PANTHER" id="PTHR36924">
    <property type="entry name" value="ANTITOXIN HIGA-1"/>
    <property type="match status" value="1"/>
</dbReference>
<sequence>MVKTHGNEFRPDYAVAPGEVLGEELEVRGMTQQELAKRTGLSPNYIVSVVQAKSSITPETALKFERTLGMPADYWLNLESEYQQALPWDYE</sequence>
<dbReference type="AlphaFoldDB" id="A0A2N7WRU9"/>
<evidence type="ECO:0000313" key="4">
    <source>
        <dbReference type="Proteomes" id="UP000235777"/>
    </source>
</evidence>
<comment type="caution">
    <text evidence="3">The sequence shown here is derived from an EMBL/GenBank/DDBJ whole genome shotgun (WGS) entry which is preliminary data.</text>
</comment>
<reference evidence="3 4" key="1">
    <citation type="submission" date="2018-01" db="EMBL/GenBank/DDBJ databases">
        <title>Whole genome analyses suggest that Burkholderia sensu lato contains two further novel genera in the rhizoxinica-symbiotica group Mycetohabitans gen. nov., and Trinickia gen. nov.: implications for the evolution of diazotrophy and nodulation in the Burkholderiaceae.</title>
        <authorList>
            <person name="Estrada-de los Santos P."/>
            <person name="Palmer M."/>
            <person name="Chavez-Ramirez B."/>
            <person name="Beukes C."/>
            <person name="Steenkamp E.T."/>
            <person name="Hirsch A.M."/>
            <person name="Manyaka P."/>
            <person name="Maluk M."/>
            <person name="Lafos M."/>
            <person name="Crook M."/>
            <person name="Gross E."/>
            <person name="Simon M.F."/>
            <person name="Bueno dos Reis Junior F."/>
            <person name="Poole P.S."/>
            <person name="Venter S.N."/>
            <person name="James E.K."/>
        </authorList>
    </citation>
    <scope>NUCLEOTIDE SEQUENCE [LARGE SCALE GENOMIC DNA]</scope>
    <source>
        <strain evidence="3 4">JPY 581</strain>
    </source>
</reference>
<dbReference type="InterPro" id="IPR010982">
    <property type="entry name" value="Lambda_DNA-bd_dom_sf"/>
</dbReference>
<evidence type="ECO:0000256" key="1">
    <source>
        <dbReference type="ARBA" id="ARBA00023125"/>
    </source>
</evidence>
<dbReference type="GO" id="GO:0003677">
    <property type="term" value="F:DNA binding"/>
    <property type="evidence" value="ECO:0007669"/>
    <property type="project" value="UniProtKB-KW"/>
</dbReference>
<evidence type="ECO:0000259" key="2">
    <source>
        <dbReference type="PROSITE" id="PS50943"/>
    </source>
</evidence>
<feature type="domain" description="HTH cro/C1-type" evidence="2">
    <location>
        <begin position="28"/>
        <end position="75"/>
    </location>
</feature>
<dbReference type="InterPro" id="IPR013430">
    <property type="entry name" value="Toxin_antidote_HigA"/>
</dbReference>
<dbReference type="PANTHER" id="PTHR36924:SF1">
    <property type="entry name" value="ANTITOXIN HIGA-1"/>
    <property type="match status" value="1"/>
</dbReference>
<dbReference type="Pfam" id="PF01381">
    <property type="entry name" value="HTH_3"/>
    <property type="match status" value="1"/>
</dbReference>
<accession>A0A2N7WRU9</accession>
<dbReference type="OrthoDB" id="9796786at2"/>
<dbReference type="Gene3D" id="1.10.260.40">
    <property type="entry name" value="lambda repressor-like DNA-binding domains"/>
    <property type="match status" value="1"/>
</dbReference>
<dbReference type="NCBIfam" id="TIGR02607">
    <property type="entry name" value="antidote_HigA"/>
    <property type="match status" value="1"/>
</dbReference>
<dbReference type="SUPFAM" id="SSF47413">
    <property type="entry name" value="lambda repressor-like DNA-binding domains"/>
    <property type="match status" value="1"/>
</dbReference>
<name>A0A2N7WRU9_9BURK</name>
<dbReference type="STRING" id="863227.GCA_000373005_03164"/>
<dbReference type="SMART" id="SM00530">
    <property type="entry name" value="HTH_XRE"/>
    <property type="match status" value="1"/>
</dbReference>
<dbReference type="PROSITE" id="PS50943">
    <property type="entry name" value="HTH_CROC1"/>
    <property type="match status" value="1"/>
</dbReference>
<dbReference type="InterPro" id="IPR001387">
    <property type="entry name" value="Cro/C1-type_HTH"/>
</dbReference>
<dbReference type="EMBL" id="PNYC01000023">
    <property type="protein sequence ID" value="PMS32193.1"/>
    <property type="molecule type" value="Genomic_DNA"/>
</dbReference>
<organism evidence="3 4">
    <name type="scientific">Trinickia symbiotica</name>
    <dbReference type="NCBI Taxonomy" id="863227"/>
    <lineage>
        <taxon>Bacteria</taxon>
        <taxon>Pseudomonadati</taxon>
        <taxon>Pseudomonadota</taxon>
        <taxon>Betaproteobacteria</taxon>
        <taxon>Burkholderiales</taxon>
        <taxon>Burkholderiaceae</taxon>
        <taxon>Trinickia</taxon>
    </lineage>
</organism>
<keyword evidence="1" id="KW-0238">DNA-binding</keyword>
<evidence type="ECO:0000313" key="3">
    <source>
        <dbReference type="EMBL" id="PMS32193.1"/>
    </source>
</evidence>
<proteinExistence type="predicted"/>
<gene>
    <name evidence="3" type="primary">higA</name>
    <name evidence="3" type="ORF">C0Z20_27025</name>
</gene>